<gene>
    <name evidence="1" type="ORF">I7I53_10173</name>
</gene>
<protein>
    <submittedName>
        <fullName evidence="1">Uncharacterized protein</fullName>
    </submittedName>
</protein>
<dbReference type="EMBL" id="CP069102">
    <property type="protein sequence ID" value="QSS49738.1"/>
    <property type="molecule type" value="Genomic_DNA"/>
</dbReference>
<accession>A0A8A1L5S7</accession>
<evidence type="ECO:0000313" key="1">
    <source>
        <dbReference type="EMBL" id="QSS49738.1"/>
    </source>
</evidence>
<dbReference type="VEuPathDB" id="FungiDB:I7I53_10173"/>
<proteinExistence type="predicted"/>
<dbReference type="Proteomes" id="UP000663419">
    <property type="component" value="Chromosome 1"/>
</dbReference>
<sequence length="99" mass="11180">MQQFLASMSGFGEALEYFDSLSPKKGVAQLVLLHIIFIDRQPVALIELSEPHVGAVLGPALDLFDWVGRQVFQIKACFPLSHFGFQERPNNFTEEDKEK</sequence>
<name>A0A8A1L5S7_AJEC8</name>
<reference evidence="1" key="1">
    <citation type="submission" date="2021-01" db="EMBL/GenBank/DDBJ databases">
        <title>Chromosome-level genome assembly of a human fungal pathogen reveals clustering of transcriptionally co-regulated genes.</title>
        <authorList>
            <person name="Voorhies M."/>
            <person name="Cohen S."/>
            <person name="Shea T.P."/>
            <person name="Petrus S."/>
            <person name="Munoz J.F."/>
            <person name="Poplawski S."/>
            <person name="Goldman W.E."/>
            <person name="Michael T."/>
            <person name="Cuomo C.A."/>
            <person name="Sil A."/>
            <person name="Beyhan S."/>
        </authorList>
    </citation>
    <scope>NUCLEOTIDE SEQUENCE</scope>
    <source>
        <strain evidence="1">H88</strain>
    </source>
</reference>
<evidence type="ECO:0000313" key="2">
    <source>
        <dbReference type="Proteomes" id="UP000663419"/>
    </source>
</evidence>
<dbReference type="AlphaFoldDB" id="A0A8A1L5S7"/>
<organism evidence="1 2">
    <name type="scientific">Ajellomyces capsulatus (strain H88)</name>
    <name type="common">Darling's disease fungus</name>
    <name type="synonym">Histoplasma capsulatum</name>
    <dbReference type="NCBI Taxonomy" id="544711"/>
    <lineage>
        <taxon>Eukaryota</taxon>
        <taxon>Fungi</taxon>
        <taxon>Dikarya</taxon>
        <taxon>Ascomycota</taxon>
        <taxon>Pezizomycotina</taxon>
        <taxon>Eurotiomycetes</taxon>
        <taxon>Eurotiomycetidae</taxon>
        <taxon>Onygenales</taxon>
        <taxon>Ajellomycetaceae</taxon>
        <taxon>Histoplasma</taxon>
    </lineage>
</organism>